<sequence>MASHAHGGLSLLVVVLLSRLRRCDPVAVFCFGDAAAGMSSKTSFTALNTRQLESPRTVSSLFFASTSFALARSVATCICA</sequence>
<keyword evidence="1" id="KW-0732">Signal</keyword>
<dbReference type="AlphaFoldDB" id="A0A6A4FQD0"/>
<proteinExistence type="predicted"/>
<evidence type="ECO:0000256" key="1">
    <source>
        <dbReference type="SAM" id="SignalP"/>
    </source>
</evidence>
<accession>A0A6A4FQD0</accession>
<evidence type="ECO:0000313" key="3">
    <source>
        <dbReference type="EMBL" id="KAE9026839.1"/>
    </source>
</evidence>
<dbReference type="Proteomes" id="UP000434957">
    <property type="component" value="Unassembled WGS sequence"/>
</dbReference>
<evidence type="ECO:0000313" key="4">
    <source>
        <dbReference type="EMBL" id="KAE9354510.1"/>
    </source>
</evidence>
<feature type="signal peptide" evidence="1">
    <location>
        <begin position="1"/>
        <end position="25"/>
    </location>
</feature>
<dbReference type="Proteomes" id="UP000435112">
    <property type="component" value="Unassembled WGS sequence"/>
</dbReference>
<dbReference type="EMBL" id="QXFT01000115">
    <property type="protein sequence ID" value="KAE9354510.1"/>
    <property type="molecule type" value="Genomic_DNA"/>
</dbReference>
<dbReference type="EMBL" id="QXFV01000773">
    <property type="protein sequence ID" value="KAE9026839.1"/>
    <property type="molecule type" value="Genomic_DNA"/>
</dbReference>
<evidence type="ECO:0000313" key="5">
    <source>
        <dbReference type="Proteomes" id="UP000429607"/>
    </source>
</evidence>
<comment type="caution">
    <text evidence="4">The sequence shown here is derived from an EMBL/GenBank/DDBJ whole genome shotgun (WGS) entry which is preliminary data.</text>
</comment>
<keyword evidence="6" id="KW-1185">Reference proteome</keyword>
<gene>
    <name evidence="3" type="ORF">PR001_g12111</name>
    <name evidence="2" type="ORF">PR002_g10968</name>
    <name evidence="4" type="ORF">PR003_g3330</name>
</gene>
<reference evidence="4 6" key="1">
    <citation type="submission" date="2018-08" db="EMBL/GenBank/DDBJ databases">
        <title>Genomic investigation of the strawberry pathogen Phytophthora fragariae indicates pathogenicity is determined by transcriptional variation in three key races.</title>
        <authorList>
            <person name="Adams T.M."/>
            <person name="Armitage A.D."/>
            <person name="Sobczyk M.K."/>
            <person name="Bates H.J."/>
            <person name="Dunwell J.M."/>
            <person name="Nellist C.F."/>
            <person name="Harrison R.J."/>
        </authorList>
    </citation>
    <scope>NUCLEOTIDE SEQUENCE [LARGE SCALE GENOMIC DNA]</scope>
    <source>
        <strain evidence="3 5">SCRP249</strain>
        <strain evidence="2 7">SCRP324</strain>
        <strain evidence="4 6">SCRP333</strain>
    </source>
</reference>
<dbReference type="Proteomes" id="UP000429607">
    <property type="component" value="Unassembled WGS sequence"/>
</dbReference>
<evidence type="ECO:0000313" key="2">
    <source>
        <dbReference type="EMBL" id="KAE9026247.1"/>
    </source>
</evidence>
<name>A0A6A4FQD0_9STRA</name>
<protein>
    <recommendedName>
        <fullName evidence="8">Secreted protein</fullName>
    </recommendedName>
</protein>
<evidence type="ECO:0000313" key="7">
    <source>
        <dbReference type="Proteomes" id="UP000435112"/>
    </source>
</evidence>
<dbReference type="EMBL" id="QXFU01000640">
    <property type="protein sequence ID" value="KAE9026247.1"/>
    <property type="molecule type" value="Genomic_DNA"/>
</dbReference>
<evidence type="ECO:0000313" key="6">
    <source>
        <dbReference type="Proteomes" id="UP000434957"/>
    </source>
</evidence>
<evidence type="ECO:0008006" key="8">
    <source>
        <dbReference type="Google" id="ProtNLM"/>
    </source>
</evidence>
<feature type="chain" id="PRO_5036167702" description="Secreted protein" evidence="1">
    <location>
        <begin position="26"/>
        <end position="80"/>
    </location>
</feature>
<organism evidence="4 6">
    <name type="scientific">Phytophthora rubi</name>
    <dbReference type="NCBI Taxonomy" id="129364"/>
    <lineage>
        <taxon>Eukaryota</taxon>
        <taxon>Sar</taxon>
        <taxon>Stramenopiles</taxon>
        <taxon>Oomycota</taxon>
        <taxon>Peronosporomycetes</taxon>
        <taxon>Peronosporales</taxon>
        <taxon>Peronosporaceae</taxon>
        <taxon>Phytophthora</taxon>
    </lineage>
</organism>